<dbReference type="PROSITE" id="PS50002">
    <property type="entry name" value="SH3"/>
    <property type="match status" value="1"/>
</dbReference>
<accession>A0AAV9WKT5</accession>
<dbReference type="GO" id="GO:0043332">
    <property type="term" value="C:mating projection tip"/>
    <property type="evidence" value="ECO:0007669"/>
    <property type="project" value="TreeGrafter"/>
</dbReference>
<reference evidence="6 7" key="1">
    <citation type="submission" date="2023-08" db="EMBL/GenBank/DDBJ databases">
        <authorList>
            <person name="Palmer J.M."/>
        </authorList>
    </citation>
    <scope>NUCLEOTIDE SEQUENCE [LARGE SCALE GENOMIC DNA]</scope>
    <source>
        <strain evidence="6 7">TWF481</strain>
    </source>
</reference>
<gene>
    <name evidence="6" type="ORF">TWF481_004821</name>
</gene>
<dbReference type="Pfam" id="PF00018">
    <property type="entry name" value="SH3_1"/>
    <property type="match status" value="1"/>
</dbReference>
<evidence type="ECO:0000256" key="4">
    <source>
        <dbReference type="SAM" id="MobiDB-lite"/>
    </source>
</evidence>
<feature type="region of interest" description="Disordered" evidence="4">
    <location>
        <begin position="261"/>
        <end position="397"/>
    </location>
</feature>
<dbReference type="EMBL" id="JAVHJL010000002">
    <property type="protein sequence ID" value="KAK6510108.1"/>
    <property type="molecule type" value="Genomic_DNA"/>
</dbReference>
<dbReference type="Gene3D" id="2.30.30.40">
    <property type="entry name" value="SH3 Domains"/>
    <property type="match status" value="1"/>
</dbReference>
<dbReference type="PANTHER" id="PTHR47174">
    <property type="entry name" value="BRIDGING INTEGRATOR 3"/>
    <property type="match status" value="1"/>
</dbReference>
<evidence type="ECO:0000313" key="7">
    <source>
        <dbReference type="Proteomes" id="UP001370758"/>
    </source>
</evidence>
<evidence type="ECO:0000256" key="1">
    <source>
        <dbReference type="ARBA" id="ARBA00022443"/>
    </source>
</evidence>
<dbReference type="SUPFAM" id="SSF103657">
    <property type="entry name" value="BAR/IMD domain-like"/>
    <property type="match status" value="1"/>
</dbReference>
<dbReference type="InterPro" id="IPR004148">
    <property type="entry name" value="BAR_dom"/>
</dbReference>
<dbReference type="Proteomes" id="UP001370758">
    <property type="component" value="Unassembled WGS sequence"/>
</dbReference>
<keyword evidence="7" id="KW-1185">Reference proteome</keyword>
<dbReference type="SMART" id="SM00326">
    <property type="entry name" value="SH3"/>
    <property type="match status" value="1"/>
</dbReference>
<dbReference type="InterPro" id="IPR046982">
    <property type="entry name" value="BIN3/RVS161-like"/>
</dbReference>
<dbReference type="GO" id="GO:0006897">
    <property type="term" value="P:endocytosis"/>
    <property type="evidence" value="ECO:0007669"/>
    <property type="project" value="InterPro"/>
</dbReference>
<keyword evidence="3" id="KW-0175">Coiled coil</keyword>
<dbReference type="GO" id="GO:0030479">
    <property type="term" value="C:actin cortical patch"/>
    <property type="evidence" value="ECO:0007669"/>
    <property type="project" value="TreeGrafter"/>
</dbReference>
<evidence type="ECO:0000256" key="3">
    <source>
        <dbReference type="SAM" id="Coils"/>
    </source>
</evidence>
<dbReference type="AlphaFoldDB" id="A0AAV9WKT5"/>
<dbReference type="GO" id="GO:0051666">
    <property type="term" value="P:actin cortical patch localization"/>
    <property type="evidence" value="ECO:0007669"/>
    <property type="project" value="InterPro"/>
</dbReference>
<feature type="compositionally biased region" description="Polar residues" evidence="4">
    <location>
        <begin position="370"/>
        <end position="380"/>
    </location>
</feature>
<dbReference type="SUPFAM" id="SSF50044">
    <property type="entry name" value="SH3-domain"/>
    <property type="match status" value="1"/>
</dbReference>
<dbReference type="InterPro" id="IPR001452">
    <property type="entry name" value="SH3_domain"/>
</dbReference>
<dbReference type="PANTHER" id="PTHR47174:SF2">
    <property type="entry name" value="SH3 DOMAIN SIGNALLING PROTEIN (AFU_ORTHOLOGUE AFUA_5G07670)"/>
    <property type="match status" value="1"/>
</dbReference>
<dbReference type="InterPro" id="IPR036028">
    <property type="entry name" value="SH3-like_dom_sf"/>
</dbReference>
<evidence type="ECO:0000313" key="6">
    <source>
        <dbReference type="EMBL" id="KAK6510108.1"/>
    </source>
</evidence>
<proteinExistence type="predicted"/>
<dbReference type="Gene3D" id="1.20.1270.60">
    <property type="entry name" value="Arfaptin homology (AH) domain/BAR domain"/>
    <property type="match status" value="1"/>
</dbReference>
<feature type="coiled-coil region" evidence="3">
    <location>
        <begin position="85"/>
        <end position="112"/>
    </location>
</feature>
<dbReference type="GO" id="GO:1990528">
    <property type="term" value="C:Rvs161p-Rvs167p complex"/>
    <property type="evidence" value="ECO:0007669"/>
    <property type="project" value="TreeGrafter"/>
</dbReference>
<evidence type="ECO:0000259" key="5">
    <source>
        <dbReference type="PROSITE" id="PS50002"/>
    </source>
</evidence>
<sequence>MQALHRSVGKLMKRSADDVDVGTLISDVRKYDERLTRLIEDLTKYQTSISQMLVHQNAASKELVILYKAIPPERVAIDPARLQRIEEYQTVATEMKEELKGMAEKVNNVIKQTNAVKGCLKPVKKSLDKRENYKLDYERYTGSVETARKKGARTEREVNVQAKAEHNLEDATTKYHTLDNHIRVTVPPILDAIGVFIPYVLHALTELTTDFIGIKYRFINDFAIRHSLANYDAFEEEWKQDFTPIKEHAEQFKILQNGKAVHKPMTCPPSPVLEKKGFLSRRQSSKTEEEIGPSIHRVRSSDPPPPSYSQSTQLDPPGARPMSRQQSAGSGLGIEGKVTTGPPRPISRKSSSGIWGKDKPSDGSIRPSVQKIQSSTSIKTFQPEASAATPASTFGTNGMKLTTKQSSASLASAAAAIAAKKKAPPPPVPLKSKPTPKPREVYVVAMYDFQPQNQGDLGLSEGDRVKVVQKTESVEDWWEGEVTEASGRVRKGFFPANYCQPE</sequence>
<dbReference type="GO" id="GO:0097320">
    <property type="term" value="P:plasma membrane tubulation"/>
    <property type="evidence" value="ECO:0007669"/>
    <property type="project" value="TreeGrafter"/>
</dbReference>
<dbReference type="InterPro" id="IPR027267">
    <property type="entry name" value="AH/BAR_dom_sf"/>
</dbReference>
<dbReference type="CDD" id="cd00174">
    <property type="entry name" value="SH3"/>
    <property type="match status" value="1"/>
</dbReference>
<protein>
    <recommendedName>
        <fullName evidence="5">SH3 domain-containing protein</fullName>
    </recommendedName>
</protein>
<comment type="caution">
    <text evidence="6">The sequence shown here is derived from an EMBL/GenBank/DDBJ whole genome shotgun (WGS) entry which is preliminary data.</text>
</comment>
<keyword evidence="1 2" id="KW-0728">SH3 domain</keyword>
<organism evidence="6 7">
    <name type="scientific">Arthrobotrys musiformis</name>
    <dbReference type="NCBI Taxonomy" id="47236"/>
    <lineage>
        <taxon>Eukaryota</taxon>
        <taxon>Fungi</taxon>
        <taxon>Dikarya</taxon>
        <taxon>Ascomycota</taxon>
        <taxon>Pezizomycotina</taxon>
        <taxon>Orbiliomycetes</taxon>
        <taxon>Orbiliales</taxon>
        <taxon>Orbiliaceae</taxon>
        <taxon>Arthrobotrys</taxon>
    </lineage>
</organism>
<dbReference type="PRINTS" id="PR00452">
    <property type="entry name" value="SH3DOMAIN"/>
</dbReference>
<dbReference type="GO" id="GO:0008289">
    <property type="term" value="F:lipid binding"/>
    <property type="evidence" value="ECO:0007669"/>
    <property type="project" value="TreeGrafter"/>
</dbReference>
<dbReference type="Pfam" id="PF03114">
    <property type="entry name" value="BAR"/>
    <property type="match status" value="1"/>
</dbReference>
<feature type="domain" description="SH3" evidence="5">
    <location>
        <begin position="438"/>
        <end position="502"/>
    </location>
</feature>
<name>A0AAV9WKT5_9PEZI</name>
<dbReference type="GO" id="GO:0031097">
    <property type="term" value="C:medial cortex"/>
    <property type="evidence" value="ECO:0007669"/>
    <property type="project" value="TreeGrafter"/>
</dbReference>
<evidence type="ECO:0000256" key="2">
    <source>
        <dbReference type="PROSITE-ProRule" id="PRU00192"/>
    </source>
</evidence>